<reference evidence="3" key="2">
    <citation type="journal article" date="2018" name="Plant J.">
        <title>The Sorghum bicolor reference genome: improved assembly, gene annotations, a transcriptome atlas, and signatures of genome organization.</title>
        <authorList>
            <person name="McCormick R.F."/>
            <person name="Truong S.K."/>
            <person name="Sreedasyam A."/>
            <person name="Jenkins J."/>
            <person name="Shu S."/>
            <person name="Sims D."/>
            <person name="Kennedy M."/>
            <person name="Amirebrahimi M."/>
            <person name="Weers B.D."/>
            <person name="McKinley B."/>
            <person name="Mattison A."/>
            <person name="Morishige D.T."/>
            <person name="Grimwood J."/>
            <person name="Schmutz J."/>
            <person name="Mullet J.E."/>
        </authorList>
    </citation>
    <scope>NUCLEOTIDE SEQUENCE [LARGE SCALE GENOMIC DNA]</scope>
    <source>
        <strain evidence="3">cv. BTx623</strain>
    </source>
</reference>
<evidence type="ECO:0000313" key="3">
    <source>
        <dbReference type="Proteomes" id="UP000000768"/>
    </source>
</evidence>
<sequence>MGEGEEQLQELGEANSYRSQGCRHSAPARMELPSTLSGRVYVLDCSPRSRVVCATQPRARRTGRHRC</sequence>
<dbReference type="Gramene" id="KXG22159">
    <property type="protein sequence ID" value="KXG22159"/>
    <property type="gene ID" value="SORBI_3009G163500"/>
</dbReference>
<name>A0A1B6P8V6_SORBI</name>
<proteinExistence type="predicted"/>
<feature type="region of interest" description="Disordered" evidence="1">
    <location>
        <begin position="1"/>
        <end position="27"/>
    </location>
</feature>
<reference evidence="2 3" key="1">
    <citation type="journal article" date="2009" name="Nature">
        <title>The Sorghum bicolor genome and the diversification of grasses.</title>
        <authorList>
            <person name="Paterson A.H."/>
            <person name="Bowers J.E."/>
            <person name="Bruggmann R."/>
            <person name="Dubchak I."/>
            <person name="Grimwood J."/>
            <person name="Gundlach H."/>
            <person name="Haberer G."/>
            <person name="Hellsten U."/>
            <person name="Mitros T."/>
            <person name="Poliakov A."/>
            <person name="Schmutz J."/>
            <person name="Spannagl M."/>
            <person name="Tang H."/>
            <person name="Wang X."/>
            <person name="Wicker T."/>
            <person name="Bharti A.K."/>
            <person name="Chapman J."/>
            <person name="Feltus F.A."/>
            <person name="Gowik U."/>
            <person name="Grigoriev I.V."/>
            <person name="Lyons E."/>
            <person name="Maher C.A."/>
            <person name="Martis M."/>
            <person name="Narechania A."/>
            <person name="Otillar R.P."/>
            <person name="Penning B.W."/>
            <person name="Salamov A.A."/>
            <person name="Wang Y."/>
            <person name="Zhang L."/>
            <person name="Carpita N.C."/>
            <person name="Freeling M."/>
            <person name="Gingle A.R."/>
            <person name="Hash C.T."/>
            <person name="Keller B."/>
            <person name="Klein P."/>
            <person name="Kresovich S."/>
            <person name="McCann M.C."/>
            <person name="Ming R."/>
            <person name="Peterson D.G."/>
            <person name="Mehboob-ur-Rahman"/>
            <person name="Ware D."/>
            <person name="Westhoff P."/>
            <person name="Mayer K.F."/>
            <person name="Messing J."/>
            <person name="Rokhsar D.S."/>
        </authorList>
    </citation>
    <scope>NUCLEOTIDE SEQUENCE [LARGE SCALE GENOMIC DNA]</scope>
    <source>
        <strain evidence="3">cv. BTx623</strain>
    </source>
</reference>
<organism evidence="2 3">
    <name type="scientific">Sorghum bicolor</name>
    <name type="common">Sorghum</name>
    <name type="synonym">Sorghum vulgare</name>
    <dbReference type="NCBI Taxonomy" id="4558"/>
    <lineage>
        <taxon>Eukaryota</taxon>
        <taxon>Viridiplantae</taxon>
        <taxon>Streptophyta</taxon>
        <taxon>Embryophyta</taxon>
        <taxon>Tracheophyta</taxon>
        <taxon>Spermatophyta</taxon>
        <taxon>Magnoliopsida</taxon>
        <taxon>Liliopsida</taxon>
        <taxon>Poales</taxon>
        <taxon>Poaceae</taxon>
        <taxon>PACMAD clade</taxon>
        <taxon>Panicoideae</taxon>
        <taxon>Andropogonodae</taxon>
        <taxon>Andropogoneae</taxon>
        <taxon>Sorghinae</taxon>
        <taxon>Sorghum</taxon>
    </lineage>
</organism>
<dbReference type="AlphaFoldDB" id="A0A1B6P8V6"/>
<keyword evidence="3" id="KW-1185">Reference proteome</keyword>
<evidence type="ECO:0000256" key="1">
    <source>
        <dbReference type="SAM" id="MobiDB-lite"/>
    </source>
</evidence>
<accession>A0A1B6P8V6</accession>
<protein>
    <submittedName>
        <fullName evidence="2">Uncharacterized protein</fullName>
    </submittedName>
</protein>
<gene>
    <name evidence="2" type="ORF">SORBI_3009G163500</name>
</gene>
<evidence type="ECO:0000313" key="2">
    <source>
        <dbReference type="EMBL" id="KXG22159.1"/>
    </source>
</evidence>
<dbReference type="EMBL" id="CM000768">
    <property type="protein sequence ID" value="KXG22159.1"/>
    <property type="molecule type" value="Genomic_DNA"/>
</dbReference>
<dbReference type="InParanoid" id="A0A1B6P8V6"/>
<dbReference type="Proteomes" id="UP000000768">
    <property type="component" value="Chromosome 9"/>
</dbReference>